<dbReference type="EMBL" id="MIGC01001229">
    <property type="protein sequence ID" value="PHJ23264.1"/>
    <property type="molecule type" value="Genomic_DNA"/>
</dbReference>
<gene>
    <name evidence="1" type="ORF">CSUI_002894</name>
</gene>
<dbReference type="AlphaFoldDB" id="A0A2C6L7A9"/>
<keyword evidence="2" id="KW-1185">Reference proteome</keyword>
<dbReference type="RefSeq" id="XP_067924940.1">
    <property type="nucleotide sequence ID" value="XM_068063093.1"/>
</dbReference>
<accession>A0A2C6L7A9</accession>
<organism evidence="1 2">
    <name type="scientific">Cystoisospora suis</name>
    <dbReference type="NCBI Taxonomy" id="483139"/>
    <lineage>
        <taxon>Eukaryota</taxon>
        <taxon>Sar</taxon>
        <taxon>Alveolata</taxon>
        <taxon>Apicomplexa</taxon>
        <taxon>Conoidasida</taxon>
        <taxon>Coccidia</taxon>
        <taxon>Eucoccidiorida</taxon>
        <taxon>Eimeriorina</taxon>
        <taxon>Sarcocystidae</taxon>
        <taxon>Cystoisospora</taxon>
    </lineage>
</organism>
<proteinExistence type="predicted"/>
<dbReference type="GeneID" id="94426304"/>
<evidence type="ECO:0000313" key="1">
    <source>
        <dbReference type="EMBL" id="PHJ23264.1"/>
    </source>
</evidence>
<dbReference type="VEuPathDB" id="ToxoDB:CSUI_002894"/>
<reference evidence="1 2" key="1">
    <citation type="journal article" date="2017" name="Int. J. Parasitol.">
        <title>The genome of the protozoan parasite Cystoisospora suis and a reverse vaccinology approach to identify vaccine candidates.</title>
        <authorList>
            <person name="Palmieri N."/>
            <person name="Shrestha A."/>
            <person name="Ruttkowski B."/>
            <person name="Beck T."/>
            <person name="Vogl C."/>
            <person name="Tomley F."/>
            <person name="Blake D.P."/>
            <person name="Joachim A."/>
        </authorList>
    </citation>
    <scope>NUCLEOTIDE SEQUENCE [LARGE SCALE GENOMIC DNA]</scope>
    <source>
        <strain evidence="1 2">Wien I</strain>
    </source>
</reference>
<evidence type="ECO:0000313" key="2">
    <source>
        <dbReference type="Proteomes" id="UP000221165"/>
    </source>
</evidence>
<name>A0A2C6L7A9_9APIC</name>
<sequence>MSTQRRKRLSCPSVTSYPLFLPFFVSLDLFASVRLHNALISRRLKECRWLISPPLFDSSPISPIPSSSHFRYDIARPPAICRSLFFSFRCVCAVDVPAVLR</sequence>
<comment type="caution">
    <text evidence="1">The sequence shown here is derived from an EMBL/GenBank/DDBJ whole genome shotgun (WGS) entry which is preliminary data.</text>
</comment>
<dbReference type="Proteomes" id="UP000221165">
    <property type="component" value="Unassembled WGS sequence"/>
</dbReference>
<protein>
    <submittedName>
        <fullName evidence="1">Uncharacterized protein</fullName>
    </submittedName>
</protein>